<keyword evidence="9" id="KW-1185">Reference proteome</keyword>
<dbReference type="PANTHER" id="PTHR48022">
    <property type="entry name" value="PLASTIDIC GLUCOSE TRANSPORTER 4"/>
    <property type="match status" value="1"/>
</dbReference>
<gene>
    <name evidence="8" type="ORF">CEP52_003886</name>
</gene>
<dbReference type="InterPro" id="IPR005828">
    <property type="entry name" value="MFS_sugar_transport-like"/>
</dbReference>
<name>A0A428U6G0_9HYPO</name>
<feature type="transmembrane region" description="Helical" evidence="6">
    <location>
        <begin position="60"/>
        <end position="78"/>
    </location>
</feature>
<feature type="domain" description="Major facilitator superfamily (MFS) profile" evidence="7">
    <location>
        <begin position="1"/>
        <end position="333"/>
    </location>
</feature>
<keyword evidence="5 6" id="KW-0472">Membrane</keyword>
<evidence type="ECO:0000256" key="1">
    <source>
        <dbReference type="ARBA" id="ARBA00004141"/>
    </source>
</evidence>
<dbReference type="GO" id="GO:0005351">
    <property type="term" value="F:carbohydrate:proton symporter activity"/>
    <property type="evidence" value="ECO:0007669"/>
    <property type="project" value="TreeGrafter"/>
</dbReference>
<evidence type="ECO:0000313" key="9">
    <source>
        <dbReference type="Proteomes" id="UP000287144"/>
    </source>
</evidence>
<feature type="transmembrane region" description="Helical" evidence="6">
    <location>
        <begin position="275"/>
        <end position="297"/>
    </location>
</feature>
<dbReference type="SUPFAM" id="SSF103473">
    <property type="entry name" value="MFS general substrate transporter"/>
    <property type="match status" value="1"/>
</dbReference>
<evidence type="ECO:0000259" key="7">
    <source>
        <dbReference type="PROSITE" id="PS50850"/>
    </source>
</evidence>
<reference evidence="8 9" key="1">
    <citation type="submission" date="2017-06" db="EMBL/GenBank/DDBJ databases">
        <title>Comparative genomic analysis of Ambrosia Fusariam Clade fungi.</title>
        <authorList>
            <person name="Stajich J.E."/>
            <person name="Carrillo J."/>
            <person name="Kijimoto T."/>
            <person name="Eskalen A."/>
            <person name="O'Donnell K."/>
            <person name="Kasson M."/>
        </authorList>
    </citation>
    <scope>NUCLEOTIDE SEQUENCE [LARGE SCALE GENOMIC DNA]</scope>
    <source>
        <strain evidence="8 9">NRRL62579</strain>
    </source>
</reference>
<proteinExistence type="inferred from homology"/>
<feature type="transmembrane region" description="Helical" evidence="6">
    <location>
        <begin position="244"/>
        <end position="263"/>
    </location>
</feature>
<dbReference type="InterPro" id="IPR020846">
    <property type="entry name" value="MFS_dom"/>
</dbReference>
<comment type="subcellular location">
    <subcellularLocation>
        <location evidence="1">Membrane</location>
        <topology evidence="1">Multi-pass membrane protein</topology>
    </subcellularLocation>
</comment>
<dbReference type="InterPro" id="IPR050360">
    <property type="entry name" value="MFS_Sugar_Transporters"/>
</dbReference>
<accession>A0A428U6G0</accession>
<evidence type="ECO:0000256" key="5">
    <source>
        <dbReference type="ARBA" id="ARBA00023136"/>
    </source>
</evidence>
<evidence type="ECO:0000256" key="3">
    <source>
        <dbReference type="ARBA" id="ARBA00022692"/>
    </source>
</evidence>
<feature type="transmembrane region" description="Helical" evidence="6">
    <location>
        <begin position="124"/>
        <end position="142"/>
    </location>
</feature>
<keyword evidence="3 6" id="KW-0812">Transmembrane</keyword>
<comment type="similarity">
    <text evidence="2">Belongs to the major facilitator superfamily. Sugar transporter (TC 2.A.1.1) family.</text>
</comment>
<dbReference type="InterPro" id="IPR036259">
    <property type="entry name" value="MFS_trans_sf"/>
</dbReference>
<evidence type="ECO:0000256" key="6">
    <source>
        <dbReference type="SAM" id="Phobius"/>
    </source>
</evidence>
<dbReference type="GO" id="GO:0016020">
    <property type="term" value="C:membrane"/>
    <property type="evidence" value="ECO:0007669"/>
    <property type="project" value="UniProtKB-SubCell"/>
</dbReference>
<evidence type="ECO:0000256" key="4">
    <source>
        <dbReference type="ARBA" id="ARBA00022989"/>
    </source>
</evidence>
<keyword evidence="4 6" id="KW-1133">Transmembrane helix</keyword>
<dbReference type="PROSITE" id="PS50850">
    <property type="entry name" value="MFS"/>
    <property type="match status" value="1"/>
</dbReference>
<feature type="transmembrane region" description="Helical" evidence="6">
    <location>
        <begin position="30"/>
        <end position="48"/>
    </location>
</feature>
<dbReference type="PANTHER" id="PTHR48022:SF5">
    <property type="entry name" value="ALPHA-GLUCOSIDES PERMEASE MPH2-RELATED"/>
    <property type="match status" value="1"/>
</dbReference>
<comment type="caution">
    <text evidence="8">The sequence shown here is derived from an EMBL/GenBank/DDBJ whole genome shotgun (WGS) entry which is preliminary data.</text>
</comment>
<dbReference type="AlphaFoldDB" id="A0A428U6G0"/>
<sequence>MVHNESEHRVGVFVSACLNGFISDYLGRKWVVVIASFICCAGVILQGFPFDVYTLFGGKLLGNMGVGLGFSLGPVFVAELAPESFRGLALAFMNTMIVLGQWANSLTIYGCPFRHDEWAWRLPLFVQVIPPGILLILSLLILPESPSWLMIHGKEEQALRALKIFKGKGVDAEASLEAIKRAVEMEKAASETQKESSWRDCFKGPNLRRTIIVIMVFCGQQWVGVTFIAGYLPYYFSLAVGRRPLMVSGCFAIVVGLVIIGCINIKRSDASLKATVALMTMWGFIYKATLGAITYSVGGETPSPRLRQKTLSIAIAISTGFTGQPRWKDLLPS</sequence>
<evidence type="ECO:0000256" key="2">
    <source>
        <dbReference type="ARBA" id="ARBA00010992"/>
    </source>
</evidence>
<dbReference type="Proteomes" id="UP000287144">
    <property type="component" value="Unassembled WGS sequence"/>
</dbReference>
<protein>
    <recommendedName>
        <fullName evidence="7">Major facilitator superfamily (MFS) profile domain-containing protein</fullName>
    </recommendedName>
</protein>
<organism evidence="8 9">
    <name type="scientific">Fusarium oligoseptatum</name>
    <dbReference type="NCBI Taxonomy" id="2604345"/>
    <lineage>
        <taxon>Eukaryota</taxon>
        <taxon>Fungi</taxon>
        <taxon>Dikarya</taxon>
        <taxon>Ascomycota</taxon>
        <taxon>Pezizomycotina</taxon>
        <taxon>Sordariomycetes</taxon>
        <taxon>Hypocreomycetidae</taxon>
        <taxon>Hypocreales</taxon>
        <taxon>Nectriaceae</taxon>
        <taxon>Fusarium</taxon>
        <taxon>Fusarium solani species complex</taxon>
    </lineage>
</organism>
<dbReference type="Gene3D" id="1.20.1250.20">
    <property type="entry name" value="MFS general substrate transporter like domains"/>
    <property type="match status" value="2"/>
</dbReference>
<dbReference type="EMBL" id="NKCK01000026">
    <property type="protein sequence ID" value="RSM09891.1"/>
    <property type="molecule type" value="Genomic_DNA"/>
</dbReference>
<evidence type="ECO:0000313" key="8">
    <source>
        <dbReference type="EMBL" id="RSM09891.1"/>
    </source>
</evidence>
<feature type="transmembrane region" description="Helical" evidence="6">
    <location>
        <begin position="85"/>
        <end position="104"/>
    </location>
</feature>
<dbReference type="Pfam" id="PF00083">
    <property type="entry name" value="Sugar_tr"/>
    <property type="match status" value="1"/>
</dbReference>
<feature type="transmembrane region" description="Helical" evidence="6">
    <location>
        <begin position="211"/>
        <end position="232"/>
    </location>
</feature>